<feature type="transmembrane region" description="Helical" evidence="1">
    <location>
        <begin position="111"/>
        <end position="130"/>
    </location>
</feature>
<organism evidence="2 3">
    <name type="scientific">Diploptera punctata</name>
    <name type="common">Pacific beetle cockroach</name>
    <dbReference type="NCBI Taxonomy" id="6984"/>
    <lineage>
        <taxon>Eukaryota</taxon>
        <taxon>Metazoa</taxon>
        <taxon>Ecdysozoa</taxon>
        <taxon>Arthropoda</taxon>
        <taxon>Hexapoda</taxon>
        <taxon>Insecta</taxon>
        <taxon>Pterygota</taxon>
        <taxon>Neoptera</taxon>
        <taxon>Polyneoptera</taxon>
        <taxon>Dictyoptera</taxon>
        <taxon>Blattodea</taxon>
        <taxon>Blaberoidea</taxon>
        <taxon>Blaberidae</taxon>
        <taxon>Diplopterinae</taxon>
        <taxon>Diploptera</taxon>
    </lineage>
</organism>
<keyword evidence="3" id="KW-1185">Reference proteome</keyword>
<evidence type="ECO:0000256" key="1">
    <source>
        <dbReference type="SAM" id="Phobius"/>
    </source>
</evidence>
<reference evidence="2" key="1">
    <citation type="journal article" date="2023" name="IScience">
        <title>Live-bearing cockroach genome reveals convergent evolutionary mechanisms linked to viviparity in insects and beyond.</title>
        <authorList>
            <person name="Fouks B."/>
            <person name="Harrison M.C."/>
            <person name="Mikhailova A.A."/>
            <person name="Marchal E."/>
            <person name="English S."/>
            <person name="Carruthers M."/>
            <person name="Jennings E.C."/>
            <person name="Chiamaka E.L."/>
            <person name="Frigard R.A."/>
            <person name="Pippel M."/>
            <person name="Attardo G.M."/>
            <person name="Benoit J.B."/>
            <person name="Bornberg-Bauer E."/>
            <person name="Tobe S.S."/>
        </authorList>
    </citation>
    <scope>NUCLEOTIDE SEQUENCE</scope>
    <source>
        <strain evidence="2">Stay&amp;Tobe</strain>
    </source>
</reference>
<protein>
    <submittedName>
        <fullName evidence="2">Uncharacterized protein</fullName>
    </submittedName>
</protein>
<keyword evidence="1" id="KW-0472">Membrane</keyword>
<evidence type="ECO:0000313" key="3">
    <source>
        <dbReference type="Proteomes" id="UP001233999"/>
    </source>
</evidence>
<dbReference type="Proteomes" id="UP001233999">
    <property type="component" value="Unassembled WGS sequence"/>
</dbReference>
<comment type="caution">
    <text evidence="2">The sequence shown here is derived from an EMBL/GenBank/DDBJ whole genome shotgun (WGS) entry which is preliminary data.</text>
</comment>
<reference evidence="2" key="2">
    <citation type="submission" date="2023-05" db="EMBL/GenBank/DDBJ databases">
        <authorList>
            <person name="Fouks B."/>
        </authorList>
    </citation>
    <scope>NUCLEOTIDE SEQUENCE</scope>
    <source>
        <strain evidence="2">Stay&amp;Tobe</strain>
        <tissue evidence="2">Testes</tissue>
    </source>
</reference>
<feature type="transmembrane region" description="Helical" evidence="1">
    <location>
        <begin position="72"/>
        <end position="91"/>
    </location>
</feature>
<name>A0AAD7ZCY3_DIPPU</name>
<evidence type="ECO:0000313" key="2">
    <source>
        <dbReference type="EMBL" id="KAJ9578253.1"/>
    </source>
</evidence>
<gene>
    <name evidence="2" type="ORF">L9F63_005523</name>
</gene>
<sequence>HCSISDSLSPSYQGVANTAVLCLKKHRGNILSSYNSGRIVKSKKQSALYIQEESDIIMHTHKIYRPIIHLKVFLFPVILIWALLYVSNLIFMRLNGPSVLNLHLLPTFLQVTNFFNTFLPSCYQFQYILFIE</sequence>
<dbReference type="EMBL" id="JASPKZ010008896">
    <property type="protein sequence ID" value="KAJ9578253.1"/>
    <property type="molecule type" value="Genomic_DNA"/>
</dbReference>
<feature type="non-terminal residue" evidence="2">
    <location>
        <position position="132"/>
    </location>
</feature>
<keyword evidence="1" id="KW-1133">Transmembrane helix</keyword>
<feature type="non-terminal residue" evidence="2">
    <location>
        <position position="1"/>
    </location>
</feature>
<proteinExistence type="predicted"/>
<dbReference type="AlphaFoldDB" id="A0AAD7ZCY3"/>
<accession>A0AAD7ZCY3</accession>
<keyword evidence="1" id="KW-0812">Transmembrane</keyword>